<feature type="transmembrane region" description="Helical" evidence="1">
    <location>
        <begin position="187"/>
        <end position="207"/>
    </location>
</feature>
<dbReference type="EMBL" id="SGWZ01000001">
    <property type="protein sequence ID" value="RZS72988.1"/>
    <property type="molecule type" value="Genomic_DNA"/>
</dbReference>
<feature type="transmembrane region" description="Helical" evidence="1">
    <location>
        <begin position="50"/>
        <end position="71"/>
    </location>
</feature>
<evidence type="ECO:0000313" key="2">
    <source>
        <dbReference type="EMBL" id="RZS72988.1"/>
    </source>
</evidence>
<dbReference type="Pfam" id="PF14023">
    <property type="entry name" value="Bestrophin-like"/>
    <property type="match status" value="1"/>
</dbReference>
<comment type="caution">
    <text evidence="2">The sequence shown here is derived from an EMBL/GenBank/DDBJ whole genome shotgun (WGS) entry which is preliminary data.</text>
</comment>
<dbReference type="AlphaFoldDB" id="A0A4Q7MVG4"/>
<keyword evidence="1" id="KW-0472">Membrane</keyword>
<evidence type="ECO:0000313" key="3">
    <source>
        <dbReference type="Proteomes" id="UP000292039"/>
    </source>
</evidence>
<dbReference type="InterPro" id="IPR025333">
    <property type="entry name" value="DUF4239"/>
</dbReference>
<organism evidence="2 3">
    <name type="scientific">Kerstersia gyiorum</name>
    <dbReference type="NCBI Taxonomy" id="206506"/>
    <lineage>
        <taxon>Bacteria</taxon>
        <taxon>Pseudomonadati</taxon>
        <taxon>Pseudomonadota</taxon>
        <taxon>Betaproteobacteria</taxon>
        <taxon>Burkholderiales</taxon>
        <taxon>Alcaligenaceae</taxon>
        <taxon>Kerstersia</taxon>
    </lineage>
</organism>
<feature type="transmembrane region" description="Helical" evidence="1">
    <location>
        <begin position="12"/>
        <end position="29"/>
    </location>
</feature>
<proteinExistence type="predicted"/>
<name>A0A4Q7MVG4_9BURK</name>
<protein>
    <recommendedName>
        <fullName evidence="4">DUF4239 domain-containing protein</fullName>
    </recommendedName>
</protein>
<feature type="transmembrane region" description="Helical" evidence="1">
    <location>
        <begin position="214"/>
        <end position="232"/>
    </location>
</feature>
<sequence>MHADLLDIDIYSWTTLVALLASLTLAAFLGKYTWGRRFKHSNTSDDELKVVLGAALSLFALLIGFILTFAINGYNLRVSAEENEAIAIGNALQHTTLLEESTQEQAEQMLRHYLELRIQFFETNDNALRADLRLQAIQLQTRMWTLISKIALANPNTIIKTALDASNNLYTAQQKTMSSWRRQVPNAAWAILLLFGLCSNFMIGYNIRGKQGSNLLILTFPVITALALFLIAEIDVPGRGMIQVAPDNLQAIKVTLAHGGLAP</sequence>
<gene>
    <name evidence="2" type="ORF">EV679_0172</name>
</gene>
<keyword evidence="1" id="KW-0812">Transmembrane</keyword>
<keyword evidence="1" id="KW-1133">Transmembrane helix</keyword>
<reference evidence="2 3" key="1">
    <citation type="submission" date="2019-02" db="EMBL/GenBank/DDBJ databases">
        <title>Genomic Encyclopedia of Type Strains, Phase IV (KMG-IV): sequencing the most valuable type-strain genomes for metagenomic binning, comparative biology and taxonomic classification.</title>
        <authorList>
            <person name="Goeker M."/>
        </authorList>
    </citation>
    <scope>NUCLEOTIDE SEQUENCE [LARGE SCALE GENOMIC DNA]</scope>
    <source>
        <strain evidence="2 3">DSM 16618</strain>
    </source>
</reference>
<evidence type="ECO:0008006" key="4">
    <source>
        <dbReference type="Google" id="ProtNLM"/>
    </source>
</evidence>
<accession>A0A4Q7MVG4</accession>
<dbReference type="Proteomes" id="UP000292039">
    <property type="component" value="Unassembled WGS sequence"/>
</dbReference>
<evidence type="ECO:0000256" key="1">
    <source>
        <dbReference type="SAM" id="Phobius"/>
    </source>
</evidence>